<evidence type="ECO:0000313" key="2">
    <source>
        <dbReference type="EMBL" id="KAK0670313.1"/>
    </source>
</evidence>
<proteinExistence type="predicted"/>
<feature type="chain" id="PRO_5041229794" description="Secreted protein" evidence="1">
    <location>
        <begin position="19"/>
        <end position="200"/>
    </location>
</feature>
<keyword evidence="1" id="KW-0732">Signal</keyword>
<organism evidence="2 3">
    <name type="scientific">Cercophora samala</name>
    <dbReference type="NCBI Taxonomy" id="330535"/>
    <lineage>
        <taxon>Eukaryota</taxon>
        <taxon>Fungi</taxon>
        <taxon>Dikarya</taxon>
        <taxon>Ascomycota</taxon>
        <taxon>Pezizomycotina</taxon>
        <taxon>Sordariomycetes</taxon>
        <taxon>Sordariomycetidae</taxon>
        <taxon>Sordariales</taxon>
        <taxon>Lasiosphaeriaceae</taxon>
        <taxon>Cercophora</taxon>
    </lineage>
</organism>
<comment type="caution">
    <text evidence="2">The sequence shown here is derived from an EMBL/GenBank/DDBJ whole genome shotgun (WGS) entry which is preliminary data.</text>
</comment>
<sequence>MKYLTPTTLLLQATTALATPLLASRQRQDPAVFTGVSSFRGQGCEGATVTYDSLSQVATITYPNYGVVIPSGPREESCSTTLQVRFPVGQCTTGTASGTATGTVNVPVGVTAFFSARDYAIQPTIGTITDVSPNGQWAGPRSEEYVLQDSIGYTLTPPNAQNNLVNFTVFGDLSLQPQNGPVGSLTNRGFVFDIRTQVPC</sequence>
<feature type="signal peptide" evidence="1">
    <location>
        <begin position="1"/>
        <end position="18"/>
    </location>
</feature>
<gene>
    <name evidence="2" type="ORF">QBC41DRAFT_96471</name>
</gene>
<dbReference type="EMBL" id="JAULSY010000033">
    <property type="protein sequence ID" value="KAK0670313.1"/>
    <property type="molecule type" value="Genomic_DNA"/>
</dbReference>
<protein>
    <recommendedName>
        <fullName evidence="4">Secreted protein</fullName>
    </recommendedName>
</protein>
<dbReference type="Proteomes" id="UP001174997">
    <property type="component" value="Unassembled WGS sequence"/>
</dbReference>
<dbReference type="InterPro" id="IPR025649">
    <property type="entry name" value="DUF4360"/>
</dbReference>
<evidence type="ECO:0000256" key="1">
    <source>
        <dbReference type="SAM" id="SignalP"/>
    </source>
</evidence>
<evidence type="ECO:0008006" key="4">
    <source>
        <dbReference type="Google" id="ProtNLM"/>
    </source>
</evidence>
<reference evidence="2" key="1">
    <citation type="submission" date="2023-06" db="EMBL/GenBank/DDBJ databases">
        <title>Genome-scale phylogeny and comparative genomics of the fungal order Sordariales.</title>
        <authorList>
            <consortium name="Lawrence Berkeley National Laboratory"/>
            <person name="Hensen N."/>
            <person name="Bonometti L."/>
            <person name="Westerberg I."/>
            <person name="Brannstrom I.O."/>
            <person name="Guillou S."/>
            <person name="Cros-Aarteil S."/>
            <person name="Calhoun S."/>
            <person name="Haridas S."/>
            <person name="Kuo A."/>
            <person name="Mondo S."/>
            <person name="Pangilinan J."/>
            <person name="Riley R."/>
            <person name="Labutti K."/>
            <person name="Andreopoulos B."/>
            <person name="Lipzen A."/>
            <person name="Chen C."/>
            <person name="Yanf M."/>
            <person name="Daum C."/>
            <person name="Ng V."/>
            <person name="Clum A."/>
            <person name="Steindorff A."/>
            <person name="Ohm R."/>
            <person name="Martin F."/>
            <person name="Silar P."/>
            <person name="Natvig D."/>
            <person name="Lalanne C."/>
            <person name="Gautier V."/>
            <person name="Ament-Velasquez S.L."/>
            <person name="Kruys A."/>
            <person name="Hutchinson M.I."/>
            <person name="Powell A.J."/>
            <person name="Barry K."/>
            <person name="Miller A.N."/>
            <person name="Grigoriev I.V."/>
            <person name="Debuchy R."/>
            <person name="Gladieux P."/>
            <person name="Thoren M.H."/>
            <person name="Johannesson H."/>
        </authorList>
    </citation>
    <scope>NUCLEOTIDE SEQUENCE</scope>
    <source>
        <strain evidence="2">CBS 307.81</strain>
    </source>
</reference>
<keyword evidence="3" id="KW-1185">Reference proteome</keyword>
<evidence type="ECO:0000313" key="3">
    <source>
        <dbReference type="Proteomes" id="UP001174997"/>
    </source>
</evidence>
<dbReference type="Pfam" id="PF14273">
    <property type="entry name" value="DUF4360"/>
    <property type="match status" value="1"/>
</dbReference>
<name>A0AA40DE39_9PEZI</name>
<accession>A0AA40DE39</accession>
<dbReference type="AlphaFoldDB" id="A0AA40DE39"/>